<evidence type="ECO:0000313" key="6">
    <source>
        <dbReference type="EMBL" id="MFD2592101.1"/>
    </source>
</evidence>
<dbReference type="PROSITE" id="PS51257">
    <property type="entry name" value="PROKAR_LIPOPROTEIN"/>
    <property type="match status" value="1"/>
</dbReference>
<evidence type="ECO:0000256" key="4">
    <source>
        <dbReference type="ARBA" id="ARBA00023139"/>
    </source>
</evidence>
<proteinExistence type="predicted"/>
<gene>
    <name evidence="6" type="ORF">ACFSTE_14780</name>
</gene>
<evidence type="ECO:0000256" key="3">
    <source>
        <dbReference type="ARBA" id="ARBA00023136"/>
    </source>
</evidence>
<protein>
    <submittedName>
        <fullName evidence="6">CsgG/HfaB family protein</fullName>
    </submittedName>
</protein>
<dbReference type="InterPro" id="IPR005534">
    <property type="entry name" value="Curli_assmbl/transp-comp_CsgG"/>
</dbReference>
<dbReference type="Gene3D" id="3.40.50.10610">
    <property type="entry name" value="ABC-type transport auxiliary lipoprotein component"/>
    <property type="match status" value="2"/>
</dbReference>
<evidence type="ECO:0000313" key="7">
    <source>
        <dbReference type="Proteomes" id="UP001597459"/>
    </source>
</evidence>
<dbReference type="RefSeq" id="WP_378253631.1">
    <property type="nucleotide sequence ID" value="NZ_JBHSJV010000001.1"/>
</dbReference>
<keyword evidence="2" id="KW-0732">Signal</keyword>
<dbReference type="EMBL" id="JBHULX010000030">
    <property type="protein sequence ID" value="MFD2592101.1"/>
    <property type="molecule type" value="Genomic_DNA"/>
</dbReference>
<evidence type="ECO:0000256" key="5">
    <source>
        <dbReference type="ARBA" id="ARBA00023288"/>
    </source>
</evidence>
<dbReference type="Proteomes" id="UP001597459">
    <property type="component" value="Unassembled WGS sequence"/>
</dbReference>
<accession>A0ABW5NAG0</accession>
<dbReference type="InterPro" id="IPR011250">
    <property type="entry name" value="OMP/PagP_B-barrel"/>
</dbReference>
<dbReference type="SUPFAM" id="SSF56925">
    <property type="entry name" value="OMPA-like"/>
    <property type="match status" value="1"/>
</dbReference>
<dbReference type="PANTHER" id="PTHR41164">
    <property type="entry name" value="CURLI PRODUCTION ASSEMBLY/TRANSPORT COMPONENT CSGG"/>
    <property type="match status" value="1"/>
</dbReference>
<keyword evidence="1" id="KW-1003">Cell membrane</keyword>
<evidence type="ECO:0000256" key="1">
    <source>
        <dbReference type="ARBA" id="ARBA00022475"/>
    </source>
</evidence>
<keyword evidence="7" id="KW-1185">Reference proteome</keyword>
<evidence type="ECO:0000256" key="2">
    <source>
        <dbReference type="ARBA" id="ARBA00022729"/>
    </source>
</evidence>
<sequence>MRRSFHLAGILLGIVLSLTGCGSYFSQPFSVQEARLGEQTSVTKKLQKAPQPVEPIVVGVYKFRDQTGQYKPTENGSTFSTAVTQGATTILIKALEDSKWFVPIERENLSNLLNERNIIRSTRKEYRKTKNPNEPQLPPLLYAGIILEGGIVSYDSNIVTGGLGARYFGIGGATQYRQDRITVYLRAVSTSSGKILKTVYVSKTILSQSLSANFFRYVNFKRLLEAETGYTRNEPAQLAVTEAIEKAVNSLIVEGVEDKLWKAKGDTAAIDTWVAEYHAEKETAANTRLYDRYFKERRGKAAITAKVGGALISGDYADAELTYTTELGGKWFLNPYLNMNLSVQKMDLSNGAAFVEGLNAVNLSTEVILLPFESFTPFLFGGAGMVSNDEFEKTLFKFQYGAGIEYLLSDTVGVQVDATHNLVMSDELDNVVQGKRDDQYFTFSVGVNWYFDRLFKKKEHKKKIKKETSVDNQKKK</sequence>
<dbReference type="Gene3D" id="2.40.160.20">
    <property type="match status" value="1"/>
</dbReference>
<organism evidence="6 7">
    <name type="scientific">Aquimarina hainanensis</name>
    <dbReference type="NCBI Taxonomy" id="1578017"/>
    <lineage>
        <taxon>Bacteria</taxon>
        <taxon>Pseudomonadati</taxon>
        <taxon>Bacteroidota</taxon>
        <taxon>Flavobacteriia</taxon>
        <taxon>Flavobacteriales</taxon>
        <taxon>Flavobacteriaceae</taxon>
        <taxon>Aquimarina</taxon>
    </lineage>
</organism>
<reference evidence="7" key="1">
    <citation type="journal article" date="2019" name="Int. J. Syst. Evol. Microbiol.">
        <title>The Global Catalogue of Microorganisms (GCM) 10K type strain sequencing project: providing services to taxonomists for standard genome sequencing and annotation.</title>
        <authorList>
            <consortium name="The Broad Institute Genomics Platform"/>
            <consortium name="The Broad Institute Genome Sequencing Center for Infectious Disease"/>
            <person name="Wu L."/>
            <person name="Ma J."/>
        </authorList>
    </citation>
    <scope>NUCLEOTIDE SEQUENCE [LARGE SCALE GENOMIC DNA]</scope>
    <source>
        <strain evidence="7">KCTC 42423</strain>
    </source>
</reference>
<keyword evidence="5" id="KW-0449">Lipoprotein</keyword>
<name>A0ABW5NAG0_9FLAO</name>
<keyword evidence="3" id="KW-0472">Membrane</keyword>
<keyword evidence="4" id="KW-0564">Palmitate</keyword>
<dbReference type="Pfam" id="PF03783">
    <property type="entry name" value="CsgG"/>
    <property type="match status" value="1"/>
</dbReference>
<dbReference type="PANTHER" id="PTHR41164:SF1">
    <property type="entry name" value="CURLI PRODUCTION ASSEMBLY_TRANSPORT COMPONENT CSGG"/>
    <property type="match status" value="1"/>
</dbReference>
<comment type="caution">
    <text evidence="6">The sequence shown here is derived from an EMBL/GenBank/DDBJ whole genome shotgun (WGS) entry which is preliminary data.</text>
</comment>